<dbReference type="PANTHER" id="PTHR45632">
    <property type="entry name" value="LD33804P"/>
    <property type="match status" value="1"/>
</dbReference>
<dbReference type="Gene3D" id="2.120.10.80">
    <property type="entry name" value="Kelch-type beta propeller"/>
    <property type="match status" value="2"/>
</dbReference>
<evidence type="ECO:0000313" key="3">
    <source>
        <dbReference type="Proteomes" id="UP000612680"/>
    </source>
</evidence>
<proteinExistence type="predicted"/>
<dbReference type="InterPro" id="IPR015915">
    <property type="entry name" value="Kelch-typ_b-propeller"/>
</dbReference>
<keyword evidence="3" id="KW-1185">Reference proteome</keyword>
<evidence type="ECO:0000313" key="2">
    <source>
        <dbReference type="EMBL" id="QRR00555.1"/>
    </source>
</evidence>
<dbReference type="Gene3D" id="2.60.40.60">
    <property type="entry name" value="Cadherins"/>
    <property type="match status" value="1"/>
</dbReference>
<dbReference type="Pfam" id="PF24681">
    <property type="entry name" value="Kelch_KLHDC2_KLHL20_DRC7"/>
    <property type="match status" value="1"/>
</dbReference>
<name>A0ABX7I3V2_9BACT</name>
<dbReference type="SMART" id="SM00612">
    <property type="entry name" value="Kelch"/>
    <property type="match status" value="4"/>
</dbReference>
<accession>A0ABX7I3V2</accession>
<dbReference type="PROSITE" id="PS50268">
    <property type="entry name" value="CADHERIN_2"/>
    <property type="match status" value="1"/>
</dbReference>
<dbReference type="SUPFAM" id="SSF50965">
    <property type="entry name" value="Galactose oxidase, central domain"/>
    <property type="match status" value="1"/>
</dbReference>
<dbReference type="RefSeq" id="WP_204661732.1">
    <property type="nucleotide sequence ID" value="NZ_CP056775.1"/>
</dbReference>
<dbReference type="CDD" id="cd11304">
    <property type="entry name" value="Cadherin_repeat"/>
    <property type="match status" value="1"/>
</dbReference>
<evidence type="ECO:0000259" key="1">
    <source>
        <dbReference type="PROSITE" id="PS50268"/>
    </source>
</evidence>
<gene>
    <name evidence="2" type="ORF">HWI92_06370</name>
</gene>
<dbReference type="Pfam" id="PF00028">
    <property type="entry name" value="Cadherin"/>
    <property type="match status" value="1"/>
</dbReference>
<protein>
    <recommendedName>
        <fullName evidence="1">Cadherin domain-containing protein</fullName>
    </recommendedName>
</protein>
<feature type="domain" description="Cadherin" evidence="1">
    <location>
        <begin position="305"/>
        <end position="393"/>
    </location>
</feature>
<dbReference type="SUPFAM" id="SSF117281">
    <property type="entry name" value="Kelch motif"/>
    <property type="match status" value="1"/>
</dbReference>
<dbReference type="Proteomes" id="UP000612680">
    <property type="component" value="Chromosome"/>
</dbReference>
<dbReference type="InterPro" id="IPR006652">
    <property type="entry name" value="Kelch_1"/>
</dbReference>
<dbReference type="SUPFAM" id="SSF49313">
    <property type="entry name" value="Cadherin-like"/>
    <property type="match status" value="1"/>
</dbReference>
<organism evidence="2 3">
    <name type="scientific">Dyadobacter sandarakinus</name>
    <dbReference type="NCBI Taxonomy" id="2747268"/>
    <lineage>
        <taxon>Bacteria</taxon>
        <taxon>Pseudomonadati</taxon>
        <taxon>Bacteroidota</taxon>
        <taxon>Cytophagia</taxon>
        <taxon>Cytophagales</taxon>
        <taxon>Spirosomataceae</taxon>
        <taxon>Dyadobacter</taxon>
    </lineage>
</organism>
<dbReference type="InterPro" id="IPR015919">
    <property type="entry name" value="Cadherin-like_sf"/>
</dbReference>
<dbReference type="InterPro" id="IPR002126">
    <property type="entry name" value="Cadherin-like_dom"/>
</dbReference>
<sequence>MIEKFYLPAVLRSGLARYSGLSSRLFFKMCAGAIVCSPAVNAQDCLPNSTLPCDSVRVALPFRLTFAGSVPNSIQDAAGAGTGFRMVQHYTGSRLAADGAVANASFPAYLPSKLLVTGGQLKVESTKGIAYLDNNNQLNTLGVQVDARNELEIVADLINPFNGSQDEQAGIWFGLGEKTYIKLVVTENRFEFRRELNDLSNKTTGTSNPDQRQTGVVSGLGSKTVRLRMVINPETGKAAGYYSTNGGASYSNVGAAYAAAELSIADMGLTGGSAYAGLFATHRNGSKPVNYYFDNFGVSRPLYFDASRYDFEVVDSSPAGSQVGSVRAGASGGSPVSYQMIAGNTNGMFSLNASSGALTTGKRLNHHSQQEFRITIVASSGTTRDTTTAVVRVNGQPVPEAFTNISWTTTASQPYRVSEAQGEVVGGRLYSFGGFDTQKVKFTPTFRSYMYDPASNKWTAIANLPHTPNGANYGGVTHAGVGTDGTDIYFAGGYTSNADGTGQTFGVQQVWKYNVSQNTYSKLPDLPIRIAAGQLEYVAGKLHHIAGTNAARTQDLGNHYVLDLDNLAAGWKTLAPLPTPRQHAGTAVFEGKIYYIGGQTGHDEKLATRKDVHCYDPATNTWTKMADLPAPGTYGLGHISSSVVIAGNRLIVMGGETQHGTSVGLVSAYSPATNTWESLTPLPAGRYSGVAAYLNGMLFYTGGSKTNTTYKGIVSSPAGTTARVAAELPQLFSTERKLVVFPNPAVSGNISVQLENFAKNESVKVYIVNAFGKTIASVRCITDENGHANTTFRNAISLPNQTYMIKAEGAQGNASGRILVP</sequence>
<dbReference type="EMBL" id="CP056775">
    <property type="protein sequence ID" value="QRR00555.1"/>
    <property type="molecule type" value="Genomic_DNA"/>
</dbReference>
<reference evidence="2 3" key="1">
    <citation type="submission" date="2020-06" db="EMBL/GenBank/DDBJ databases">
        <title>Dyadobacter sandarakinus sp. nov., isolated from the soil of the Arctic Yellow River Station.</title>
        <authorList>
            <person name="Zhang Y."/>
            <person name="Peng F."/>
        </authorList>
    </citation>
    <scope>NUCLEOTIDE SEQUENCE [LARGE SCALE GENOMIC DNA]</scope>
    <source>
        <strain evidence="2 3">Q3-56</strain>
    </source>
</reference>
<dbReference type="Gene3D" id="2.60.120.200">
    <property type="match status" value="1"/>
</dbReference>
<dbReference type="InterPro" id="IPR011043">
    <property type="entry name" value="Gal_Oxase/kelch_b-propeller"/>
</dbReference>